<proteinExistence type="inferred from homology"/>
<dbReference type="RefSeq" id="WP_163817390.1">
    <property type="nucleotide sequence ID" value="NZ_JAAGOB010000003.1"/>
</dbReference>
<feature type="binding site" evidence="6">
    <location>
        <begin position="99"/>
        <end position="102"/>
    </location>
    <ligand>
        <name>(6R)-10-formyltetrahydrofolate</name>
        <dbReference type="ChEBI" id="CHEBI:195366"/>
    </ligand>
</feature>
<accession>A0A6N9YJ97</accession>
<dbReference type="GO" id="GO:0005829">
    <property type="term" value="C:cytosol"/>
    <property type="evidence" value="ECO:0007669"/>
    <property type="project" value="TreeGrafter"/>
</dbReference>
<evidence type="ECO:0000259" key="7">
    <source>
        <dbReference type="Pfam" id="PF00551"/>
    </source>
</evidence>
<dbReference type="EMBL" id="JAAGOB010000003">
    <property type="protein sequence ID" value="NED95032.1"/>
    <property type="molecule type" value="Genomic_DNA"/>
</dbReference>
<comment type="function">
    <text evidence="6">Catalyzes the transfer of a formyl group from 10-formyltetrahydrofolate to 5-phospho-ribosyl-glycinamide (GAR), producing 5-phospho-ribosyl-N-formylglycinamide (FGAR) and tetrahydrofolate.</text>
</comment>
<dbReference type="Pfam" id="PF00551">
    <property type="entry name" value="Formyl_trans_N"/>
    <property type="match status" value="1"/>
</dbReference>
<feature type="binding site" evidence="6">
    <location>
        <begin position="21"/>
        <end position="23"/>
    </location>
    <ligand>
        <name>N(1)-(5-phospho-beta-D-ribosyl)glycinamide</name>
        <dbReference type="ChEBI" id="CHEBI:143788"/>
    </ligand>
</feature>
<dbReference type="PANTHER" id="PTHR43369">
    <property type="entry name" value="PHOSPHORIBOSYLGLYCINAMIDE FORMYLTRANSFERASE"/>
    <property type="match status" value="1"/>
</dbReference>
<keyword evidence="2 6" id="KW-0808">Transferase</keyword>
<dbReference type="InterPro" id="IPR001555">
    <property type="entry name" value="GART_AS"/>
</dbReference>
<gene>
    <name evidence="6" type="primary">purN</name>
    <name evidence="8" type="ORF">G1H11_06865</name>
</gene>
<dbReference type="InterPro" id="IPR004607">
    <property type="entry name" value="GART"/>
</dbReference>
<organism evidence="8 9">
    <name type="scientific">Phytoactinopolyspora alkaliphila</name>
    <dbReference type="NCBI Taxonomy" id="1783498"/>
    <lineage>
        <taxon>Bacteria</taxon>
        <taxon>Bacillati</taxon>
        <taxon>Actinomycetota</taxon>
        <taxon>Actinomycetes</taxon>
        <taxon>Jiangellales</taxon>
        <taxon>Jiangellaceae</taxon>
        <taxon>Phytoactinopolyspora</taxon>
    </lineage>
</organism>
<dbReference type="Gene3D" id="3.40.50.170">
    <property type="entry name" value="Formyl transferase, N-terminal domain"/>
    <property type="match status" value="1"/>
</dbReference>
<comment type="catalytic activity">
    <reaction evidence="5 6">
        <text>N(1)-(5-phospho-beta-D-ribosyl)glycinamide + (6R)-10-formyltetrahydrofolate = N(2)-formyl-N(1)-(5-phospho-beta-D-ribosyl)glycinamide + (6S)-5,6,7,8-tetrahydrofolate + H(+)</text>
        <dbReference type="Rhea" id="RHEA:15053"/>
        <dbReference type="ChEBI" id="CHEBI:15378"/>
        <dbReference type="ChEBI" id="CHEBI:57453"/>
        <dbReference type="ChEBI" id="CHEBI:143788"/>
        <dbReference type="ChEBI" id="CHEBI:147286"/>
        <dbReference type="ChEBI" id="CHEBI:195366"/>
        <dbReference type="EC" id="2.1.2.2"/>
    </reaction>
</comment>
<dbReference type="AlphaFoldDB" id="A0A6N9YJ97"/>
<dbReference type="NCBIfam" id="TIGR00639">
    <property type="entry name" value="PurN"/>
    <property type="match status" value="1"/>
</dbReference>
<evidence type="ECO:0000256" key="5">
    <source>
        <dbReference type="ARBA" id="ARBA00047664"/>
    </source>
</evidence>
<sequence length="209" mass="21974">MRYAPVAGRPFRIVVLISGGGSNLAALLEACADPAYGVRVVAVGADRDGIAGLKTASAAGVPTFADRVKDYSARAEWDQALTGHVAAFEPDLVVSAGFLKLVGPLFLDRFEGRYVNTHNSLLPAFPGMNGPRDALEYGVKIAGATLFFVDAGVDTGPILAQVAVPVLGDDDVDTLTERIKTAERAQLVECVGRLAQHGWTLTGRKVTVP</sequence>
<protein>
    <recommendedName>
        <fullName evidence="6">Phosphoribosylglycinamide formyltransferase</fullName>
        <ecNumber evidence="6">2.1.2.2</ecNumber>
    </recommendedName>
    <alternativeName>
        <fullName evidence="6">5'-phosphoribosylglycinamide transformylase</fullName>
    </alternativeName>
    <alternativeName>
        <fullName evidence="6">GAR transformylase</fullName>
        <shortName evidence="6">GART</shortName>
    </alternativeName>
</protein>
<dbReference type="CDD" id="cd08645">
    <property type="entry name" value="FMT_core_GART"/>
    <property type="match status" value="1"/>
</dbReference>
<dbReference type="GO" id="GO:0004644">
    <property type="term" value="F:phosphoribosylglycinamide formyltransferase activity"/>
    <property type="evidence" value="ECO:0007669"/>
    <property type="project" value="UniProtKB-UniRule"/>
</dbReference>
<reference evidence="8 9" key="1">
    <citation type="submission" date="2020-02" db="EMBL/GenBank/DDBJ databases">
        <authorList>
            <person name="Li X.-J."/>
            <person name="Feng X.-M."/>
        </authorList>
    </citation>
    <scope>NUCLEOTIDE SEQUENCE [LARGE SCALE GENOMIC DNA]</scope>
    <source>
        <strain evidence="8 9">CGMCC 4.7225</strain>
    </source>
</reference>
<evidence type="ECO:0000256" key="3">
    <source>
        <dbReference type="ARBA" id="ARBA00022755"/>
    </source>
</evidence>
<dbReference type="HAMAP" id="MF_01930">
    <property type="entry name" value="PurN"/>
    <property type="match status" value="1"/>
</dbReference>
<evidence type="ECO:0000313" key="8">
    <source>
        <dbReference type="EMBL" id="NED95032.1"/>
    </source>
</evidence>
<evidence type="ECO:0000256" key="4">
    <source>
        <dbReference type="ARBA" id="ARBA00038440"/>
    </source>
</evidence>
<dbReference type="InterPro" id="IPR002376">
    <property type="entry name" value="Formyl_transf_N"/>
</dbReference>
<dbReference type="Proteomes" id="UP000469185">
    <property type="component" value="Unassembled WGS sequence"/>
</dbReference>
<comment type="pathway">
    <text evidence="1 6">Purine metabolism; IMP biosynthesis via de novo pathway; N(2)-formyl-N(1)-(5-phospho-D-ribosyl)glycinamide from N(1)-(5-phospho-D-ribosyl)glycinamide (10-formyl THF route): step 1/1.</text>
</comment>
<dbReference type="EC" id="2.1.2.2" evidence="6"/>
<evidence type="ECO:0000313" key="9">
    <source>
        <dbReference type="Proteomes" id="UP000469185"/>
    </source>
</evidence>
<dbReference type="PANTHER" id="PTHR43369:SF2">
    <property type="entry name" value="PHOSPHORIBOSYLGLYCINAMIDE FORMYLTRANSFERASE"/>
    <property type="match status" value="1"/>
</dbReference>
<feature type="active site" description="Proton donor" evidence="6">
    <location>
        <position position="118"/>
    </location>
</feature>
<dbReference type="GO" id="GO:0006189">
    <property type="term" value="P:'de novo' IMP biosynthetic process"/>
    <property type="evidence" value="ECO:0007669"/>
    <property type="project" value="UniProtKB-UniRule"/>
</dbReference>
<dbReference type="UniPathway" id="UPA00074">
    <property type="reaction ID" value="UER00126"/>
</dbReference>
<dbReference type="PROSITE" id="PS00373">
    <property type="entry name" value="GART"/>
    <property type="match status" value="1"/>
</dbReference>
<dbReference type="FunFam" id="3.40.50.170:FF:000008">
    <property type="entry name" value="Phosphoribosylglycinamide formyltransferase"/>
    <property type="match status" value="1"/>
</dbReference>
<feature type="binding site" evidence="6">
    <location>
        <position position="116"/>
    </location>
    <ligand>
        <name>(6R)-10-formyltetrahydrofolate</name>
        <dbReference type="ChEBI" id="CHEBI:195366"/>
    </ligand>
</feature>
<keyword evidence="9" id="KW-1185">Reference proteome</keyword>
<feature type="domain" description="Formyl transferase N-terminal" evidence="7">
    <location>
        <begin position="12"/>
        <end position="190"/>
    </location>
</feature>
<name>A0A6N9YJ97_9ACTN</name>
<comment type="caution">
    <text evidence="8">The sequence shown here is derived from an EMBL/GenBank/DDBJ whole genome shotgun (WGS) entry which is preliminary data.</text>
</comment>
<dbReference type="InterPro" id="IPR036477">
    <property type="entry name" value="Formyl_transf_N_sf"/>
</dbReference>
<dbReference type="SUPFAM" id="SSF53328">
    <property type="entry name" value="Formyltransferase"/>
    <property type="match status" value="1"/>
</dbReference>
<evidence type="ECO:0000256" key="6">
    <source>
        <dbReference type="HAMAP-Rule" id="MF_01930"/>
    </source>
</evidence>
<keyword evidence="3 6" id="KW-0658">Purine biosynthesis</keyword>
<feature type="binding site" evidence="6">
    <location>
        <position position="74"/>
    </location>
    <ligand>
        <name>(6R)-10-formyltetrahydrofolate</name>
        <dbReference type="ChEBI" id="CHEBI:195366"/>
    </ligand>
</feature>
<feature type="site" description="Raises pKa of active site His" evidence="6">
    <location>
        <position position="154"/>
    </location>
</feature>
<evidence type="ECO:0000256" key="2">
    <source>
        <dbReference type="ARBA" id="ARBA00022679"/>
    </source>
</evidence>
<comment type="similarity">
    <text evidence="4 6">Belongs to the GART family.</text>
</comment>
<evidence type="ECO:0000256" key="1">
    <source>
        <dbReference type="ARBA" id="ARBA00005054"/>
    </source>
</evidence>